<organism evidence="1 2">
    <name type="scientific">Arthrobacter phage Zaheer</name>
    <dbReference type="NCBI Taxonomy" id="2836041"/>
    <lineage>
        <taxon>Viruses</taxon>
        <taxon>Duplodnaviria</taxon>
        <taxon>Heunggongvirae</taxon>
        <taxon>Uroviricota</taxon>
        <taxon>Caudoviricetes</taxon>
        <taxon>Daemsvirinae</taxon>
        <taxon>Nanditavirus</taxon>
        <taxon>Nanditavirus zaheer</taxon>
    </lineage>
</organism>
<name>A0A8F3EC90_9CAUD</name>
<keyword evidence="2" id="KW-1185">Reference proteome</keyword>
<dbReference type="Proteomes" id="UP000693901">
    <property type="component" value="Segment"/>
</dbReference>
<reference evidence="1" key="1">
    <citation type="submission" date="2021-05" db="EMBL/GenBank/DDBJ databases">
        <authorList>
            <person name="Moore L.J."/>
            <person name="Samuelson I.O."/>
            <person name="Sarkilahti S.K."/>
            <person name="Tutterrow P.B."/>
            <person name="Spring A.M."/>
            <person name="Klyczek K."/>
            <person name="Garlena R.A."/>
            <person name="Russell D.A."/>
            <person name="Pope W.H."/>
            <person name="Jacobs-Sera D."/>
            <person name="Hatfull G.F."/>
        </authorList>
    </citation>
    <scope>NUCLEOTIDE SEQUENCE</scope>
</reference>
<dbReference type="RefSeq" id="YP_010761076.1">
    <property type="nucleotide sequence ID" value="NC_073591.1"/>
</dbReference>
<protein>
    <submittedName>
        <fullName evidence="1">Uncharacterized protein</fullName>
    </submittedName>
</protein>
<dbReference type="GeneID" id="80034181"/>
<dbReference type="EMBL" id="MZ150784">
    <property type="protein sequence ID" value="QWY84245.1"/>
    <property type="molecule type" value="Genomic_DNA"/>
</dbReference>
<sequence>MTEQPVETEQQFLGNEPRGIAARFAAELGARAGALPTPEMPKQAYLPNGHRLPRVSAIVHLDAAEAIREAVREELAAADRPLPGTPGADLMLTAEQHAHSAVMSLSCGELDEGIAWLQSALSFAQNHRHAEEHGAWATAHGAKPTQGAGK</sequence>
<evidence type="ECO:0000313" key="2">
    <source>
        <dbReference type="Proteomes" id="UP000693901"/>
    </source>
</evidence>
<proteinExistence type="predicted"/>
<accession>A0A8F3EC90</accession>
<evidence type="ECO:0000313" key="1">
    <source>
        <dbReference type="EMBL" id="QWY84245.1"/>
    </source>
</evidence>
<dbReference type="KEGG" id="vg:80034181"/>
<gene>
    <name evidence="1" type="primary">48</name>
    <name evidence="1" type="ORF">SEA_ZAHEER_48</name>
</gene>